<organism evidence="1 2">
    <name type="scientific">Actinoplanes nipponensis</name>
    <dbReference type="NCBI Taxonomy" id="135950"/>
    <lineage>
        <taxon>Bacteria</taxon>
        <taxon>Bacillati</taxon>
        <taxon>Actinomycetota</taxon>
        <taxon>Actinomycetes</taxon>
        <taxon>Micromonosporales</taxon>
        <taxon>Micromonosporaceae</taxon>
        <taxon>Actinoplanes</taxon>
    </lineage>
</organism>
<dbReference type="AlphaFoldDB" id="A0A919JKE1"/>
<protein>
    <recommendedName>
        <fullName evidence="3">SnoaL-like polyketide cyclase</fullName>
    </recommendedName>
</protein>
<comment type="caution">
    <text evidence="1">The sequence shown here is derived from an EMBL/GenBank/DDBJ whole genome shotgun (WGS) entry which is preliminary data.</text>
</comment>
<dbReference type="Gene3D" id="3.10.450.50">
    <property type="match status" value="1"/>
</dbReference>
<sequence>MASGELADLAAVYTADVVNREARNEPPDTRGTGPAALYATARWLRTAFSDLAWEIHDAARDGDLVVVHATMSGRQTGPFVSYEPDGSIGAVFPPRGRRFAVTQTHWFRMRDGRVAEHWANRDDLGMGRQLGWTPPSPAYLVRMLLARRRARRAAAAASPATTS</sequence>
<dbReference type="EMBL" id="BOMQ01000052">
    <property type="protein sequence ID" value="GIE50757.1"/>
    <property type="molecule type" value="Genomic_DNA"/>
</dbReference>
<dbReference type="PANTHER" id="PTHR38436:SF1">
    <property type="entry name" value="ESTER CYCLASE"/>
    <property type="match status" value="1"/>
</dbReference>
<dbReference type="InterPro" id="IPR009959">
    <property type="entry name" value="Cyclase_SnoaL-like"/>
</dbReference>
<evidence type="ECO:0000313" key="2">
    <source>
        <dbReference type="Proteomes" id="UP000647172"/>
    </source>
</evidence>
<gene>
    <name evidence="1" type="ORF">Ani05nite_42910</name>
</gene>
<dbReference type="InterPro" id="IPR032710">
    <property type="entry name" value="NTF2-like_dom_sf"/>
</dbReference>
<dbReference type="PANTHER" id="PTHR38436">
    <property type="entry name" value="POLYKETIDE CYCLASE SNOAL-LIKE DOMAIN"/>
    <property type="match status" value="1"/>
</dbReference>
<dbReference type="Pfam" id="PF07366">
    <property type="entry name" value="SnoaL"/>
    <property type="match status" value="1"/>
</dbReference>
<dbReference type="GO" id="GO:0030638">
    <property type="term" value="P:polyketide metabolic process"/>
    <property type="evidence" value="ECO:0007669"/>
    <property type="project" value="InterPro"/>
</dbReference>
<reference evidence="1" key="1">
    <citation type="submission" date="2021-01" db="EMBL/GenBank/DDBJ databases">
        <title>Whole genome shotgun sequence of Actinoplanes nipponensis NBRC 14063.</title>
        <authorList>
            <person name="Komaki H."/>
            <person name="Tamura T."/>
        </authorList>
    </citation>
    <scope>NUCLEOTIDE SEQUENCE</scope>
    <source>
        <strain evidence="1">NBRC 14063</strain>
    </source>
</reference>
<dbReference type="SUPFAM" id="SSF54427">
    <property type="entry name" value="NTF2-like"/>
    <property type="match status" value="1"/>
</dbReference>
<evidence type="ECO:0000313" key="1">
    <source>
        <dbReference type="EMBL" id="GIE50757.1"/>
    </source>
</evidence>
<name>A0A919JKE1_9ACTN</name>
<evidence type="ECO:0008006" key="3">
    <source>
        <dbReference type="Google" id="ProtNLM"/>
    </source>
</evidence>
<proteinExistence type="predicted"/>
<dbReference type="Proteomes" id="UP000647172">
    <property type="component" value="Unassembled WGS sequence"/>
</dbReference>
<accession>A0A919JKE1</accession>
<keyword evidence="2" id="KW-1185">Reference proteome</keyword>